<dbReference type="SMART" id="SM01054">
    <property type="entry name" value="CaM_binding"/>
    <property type="match status" value="1"/>
</dbReference>
<feature type="compositionally biased region" description="Polar residues" evidence="1">
    <location>
        <begin position="45"/>
        <end position="56"/>
    </location>
</feature>
<dbReference type="AlphaFoldDB" id="A0A833VSB9"/>
<proteinExistence type="predicted"/>
<gene>
    <name evidence="3" type="ORF">FCM35_KLT02141</name>
</gene>
<evidence type="ECO:0000313" key="3">
    <source>
        <dbReference type="EMBL" id="KAF3332564.1"/>
    </source>
</evidence>
<name>A0A833VSB9_9POAL</name>
<dbReference type="InterPro" id="IPR012417">
    <property type="entry name" value="CaM-bd_dom_pln"/>
</dbReference>
<dbReference type="EMBL" id="SWLB01000011">
    <property type="protein sequence ID" value="KAF3332564.1"/>
    <property type="molecule type" value="Genomic_DNA"/>
</dbReference>
<feature type="compositionally biased region" description="Basic and acidic residues" evidence="1">
    <location>
        <begin position="507"/>
        <end position="519"/>
    </location>
</feature>
<feature type="compositionally biased region" description="Basic and acidic residues" evidence="1">
    <location>
        <begin position="363"/>
        <end position="376"/>
    </location>
</feature>
<reference evidence="3" key="1">
    <citation type="submission" date="2020-01" db="EMBL/GenBank/DDBJ databases">
        <title>Genome sequence of Kobresia littledalei, the first chromosome-level genome in the family Cyperaceae.</title>
        <authorList>
            <person name="Qu G."/>
        </authorList>
    </citation>
    <scope>NUCLEOTIDE SEQUENCE</scope>
    <source>
        <strain evidence="3">C.B.Clarke</strain>
        <tissue evidence="3">Leaf</tissue>
    </source>
</reference>
<organism evidence="3 4">
    <name type="scientific">Carex littledalei</name>
    <dbReference type="NCBI Taxonomy" id="544730"/>
    <lineage>
        <taxon>Eukaryota</taxon>
        <taxon>Viridiplantae</taxon>
        <taxon>Streptophyta</taxon>
        <taxon>Embryophyta</taxon>
        <taxon>Tracheophyta</taxon>
        <taxon>Spermatophyta</taxon>
        <taxon>Magnoliopsida</taxon>
        <taxon>Liliopsida</taxon>
        <taxon>Poales</taxon>
        <taxon>Cyperaceae</taxon>
        <taxon>Cyperoideae</taxon>
        <taxon>Cariceae</taxon>
        <taxon>Carex</taxon>
        <taxon>Carex subgen. Euthyceras</taxon>
    </lineage>
</organism>
<feature type="compositionally biased region" description="Basic and acidic residues" evidence="1">
    <location>
        <begin position="341"/>
        <end position="355"/>
    </location>
</feature>
<feature type="region of interest" description="Disordered" evidence="1">
    <location>
        <begin position="83"/>
        <end position="151"/>
    </location>
</feature>
<comment type="caution">
    <text evidence="3">The sequence shown here is derived from an EMBL/GenBank/DDBJ whole genome shotgun (WGS) entry which is preliminary data.</text>
</comment>
<dbReference type="PANTHER" id="PTHR33349">
    <property type="entry name" value="EMB|CAB62594.1"/>
    <property type="match status" value="1"/>
</dbReference>
<feature type="region of interest" description="Disordered" evidence="1">
    <location>
        <begin position="1"/>
        <end position="71"/>
    </location>
</feature>
<dbReference type="GO" id="GO:0005516">
    <property type="term" value="F:calmodulin binding"/>
    <property type="evidence" value="ECO:0007669"/>
    <property type="project" value="InterPro"/>
</dbReference>
<dbReference type="PANTHER" id="PTHR33349:SF41">
    <property type="entry name" value="EMB|CAB62594.1"/>
    <property type="match status" value="1"/>
</dbReference>
<feature type="compositionally biased region" description="Basic and acidic residues" evidence="1">
    <location>
        <begin position="473"/>
        <end position="483"/>
    </location>
</feature>
<dbReference type="Proteomes" id="UP000623129">
    <property type="component" value="Unassembled WGS sequence"/>
</dbReference>
<protein>
    <submittedName>
        <fullName evidence="3">Plant calmodulin-binding domain-containing protein</fullName>
    </submittedName>
</protein>
<sequence>MSSKSKPKGAVLVAGTARGGKLSTGYARPIDSASTPESKLKSTPDQKSTSRQNCQTPVKVPNYLRASTGSCHDFCKYGGRRALEEEERKGGSHSSKKKSGLSKGPKWKDIVSYDATPRTAKPQVVPLDSKKVVVPTNPKSERSTGLARQNLQRRASLEVSCSGTKPVVLTPVKNSSAPAKKVGRPGIFRKERAAISNRPKIQDRSEQKVNRGPIDIVRNCSEVDLRPTHTTGGNGGEGGLERTLYVVEPELEVELVKVDFDSYKEKTIKELKPDVKETTEIDFGIEEAKGVETNEVSKCEDNVIGNAPVECLLSEIDKSIRENSMPMSPDKETVVESDPELDGKSKNSQPDKEIVVESDPELDDKSKNSQPDKETVVESDPELGDKSKISQPDKGTVVESECGENMNSEAINEAVCKSESISSESGEKFEPEFESDFESSAEEEESMEFESESESGSVSLSRSASSGSVESASKNEKLKVERSNKRRSGSNQLEEKKPYKLKFKPARVIELKPDSDSGPRRLKFRKPRVAGENPKSSGGGRKVSYKKRSGSDLPGSNSGDQKSAGVVLRHQDGMERNEGQNSLFNNVIEETASKLVESRKSKVKALVGAFETVISLQDGKPTSTS</sequence>
<evidence type="ECO:0000256" key="1">
    <source>
        <dbReference type="SAM" id="MobiDB-lite"/>
    </source>
</evidence>
<feature type="domain" description="Calmodulin-binding" evidence="2">
    <location>
        <begin position="497"/>
        <end position="615"/>
    </location>
</feature>
<dbReference type="Pfam" id="PF07839">
    <property type="entry name" value="CaM_binding"/>
    <property type="match status" value="1"/>
</dbReference>
<feature type="region of interest" description="Disordered" evidence="1">
    <location>
        <begin position="320"/>
        <end position="564"/>
    </location>
</feature>
<evidence type="ECO:0000259" key="2">
    <source>
        <dbReference type="SMART" id="SM01054"/>
    </source>
</evidence>
<feature type="compositionally biased region" description="Acidic residues" evidence="1">
    <location>
        <begin position="432"/>
        <end position="453"/>
    </location>
</feature>
<keyword evidence="4" id="KW-1185">Reference proteome</keyword>
<feature type="compositionally biased region" description="Low complexity" evidence="1">
    <location>
        <begin position="454"/>
        <end position="472"/>
    </location>
</feature>
<dbReference type="OrthoDB" id="766386at2759"/>
<accession>A0A833VSB9</accession>
<evidence type="ECO:0000313" key="4">
    <source>
        <dbReference type="Proteomes" id="UP000623129"/>
    </source>
</evidence>